<feature type="compositionally biased region" description="Basic and acidic residues" evidence="2">
    <location>
        <begin position="100"/>
        <end position="111"/>
    </location>
</feature>
<accession>A0A0C9YHF5</accession>
<keyword evidence="1" id="KW-0175">Coiled coil</keyword>
<feature type="region of interest" description="Disordered" evidence="2">
    <location>
        <begin position="444"/>
        <end position="539"/>
    </location>
</feature>
<sequence length="851" mass="92053">MLRSPPDAHDDHLRLLLDQRTTRADVHGRFSALSQISDTPSVYSRAVFSPKLSDKPESEGDYSYLSSSPYSAEVFSNRDDPAVSMLDMDDDPRSSFASSDNHDHDYSHSFDNEDDNEPLPRMSYLGPKMRFHSRAPWELDETALEEEEEVEESPRHFASGFPFSRGNGSRSATSDSPSPRPSNGSRPSEESSRSQGSRKPSIETTSSQISYPRGALYALAQESLSTSSLGRPSNSGRKEGFRGKFSIGRVRSRSPAARAIPSPSLSPTCTPVHPSFPPQTFLQNGHDETSLPAESDSYKIHYPARPLSSSSSEDDRHPYANPDLVISYAVEPLPKSPLRSAMQFPPRNDSNLTVTDSFTTLTLSNSGTRSTLSSDGLSTSSSSRDRLSSLQGRDISCPVSAHSISKDEQVLPVPPPGVVNLPGWTDRVTTPAFSLISLEEARAQRMRGSSNHDTASRSSNASAVSSSMTPIPSNEHETTNIADVISSGGSVSRTRGRTISAGAKAKNALQTIVGQKPDRRGSEPAIFGNQPPLGAQPNKTLKHKKSGFMRLFNSGKTNEKDEPEAPPVPSLSDAYAAHNQQHSRGAQKATLHRIPVPSISPSMFEASPVHDTISSGDSSTSVSASLNPRRTPPSLHINTLSQGLVPRGAASARGSDEFHQTRTLPTSSETPWQIESQPQSAPANVSQFPSLRLRPVSSLFSTHFADHIVSDPRPIYETDLDTPRSSSPTGLVSPVTPASYSRSSNEPSMTSISGDSSSLVQAFQEQIIFAKKAWQQHIWELEGQVRDLKAEVEELKAFGKDNTFCSTCGRGEKRSPDGPKHDILSAPGAGSVVNRPRARTGTSSRFGNAMP</sequence>
<feature type="compositionally biased region" description="Polar residues" evidence="2">
    <location>
        <begin position="723"/>
        <end position="754"/>
    </location>
</feature>
<feature type="compositionally biased region" description="Low complexity" evidence="2">
    <location>
        <begin position="614"/>
        <end position="625"/>
    </location>
</feature>
<feature type="region of interest" description="Disordered" evidence="2">
    <location>
        <begin position="810"/>
        <end position="851"/>
    </location>
</feature>
<reference evidence="3 4" key="1">
    <citation type="submission" date="2014-04" db="EMBL/GenBank/DDBJ databases">
        <authorList>
            <consortium name="DOE Joint Genome Institute"/>
            <person name="Kuo A."/>
            <person name="Kohler A."/>
            <person name="Nagy L.G."/>
            <person name="Floudas D."/>
            <person name="Copeland A."/>
            <person name="Barry K.W."/>
            <person name="Cichocki N."/>
            <person name="Veneault-Fourrey C."/>
            <person name="LaButti K."/>
            <person name="Lindquist E.A."/>
            <person name="Lipzen A."/>
            <person name="Lundell T."/>
            <person name="Morin E."/>
            <person name="Murat C."/>
            <person name="Sun H."/>
            <person name="Tunlid A."/>
            <person name="Henrissat B."/>
            <person name="Grigoriev I.V."/>
            <person name="Hibbett D.S."/>
            <person name="Martin F."/>
            <person name="Nordberg H.P."/>
            <person name="Cantor M.N."/>
            <person name="Hua S.X."/>
        </authorList>
    </citation>
    <scope>NUCLEOTIDE SEQUENCE [LARGE SCALE GENOMIC DNA]</scope>
    <source>
        <strain evidence="3 4">LaAM-08-1</strain>
    </source>
</reference>
<feature type="region of interest" description="Disordered" evidence="2">
    <location>
        <begin position="140"/>
        <end position="293"/>
    </location>
</feature>
<evidence type="ECO:0000256" key="1">
    <source>
        <dbReference type="SAM" id="Coils"/>
    </source>
</evidence>
<feature type="region of interest" description="Disordered" evidence="2">
    <location>
        <begin position="713"/>
        <end position="754"/>
    </location>
</feature>
<dbReference type="OrthoDB" id="2565072at2759"/>
<feature type="compositionally biased region" description="Polar residues" evidence="2">
    <location>
        <begin position="840"/>
        <end position="851"/>
    </location>
</feature>
<dbReference type="EMBL" id="KN838547">
    <property type="protein sequence ID" value="KIK07433.1"/>
    <property type="molecule type" value="Genomic_DNA"/>
</dbReference>
<protein>
    <submittedName>
        <fullName evidence="3">Unplaced genomic scaffold K443scaffold_12, whole genome shotgun sequence</fullName>
    </submittedName>
</protein>
<organism evidence="3 4">
    <name type="scientific">Laccaria amethystina LaAM-08-1</name>
    <dbReference type="NCBI Taxonomy" id="1095629"/>
    <lineage>
        <taxon>Eukaryota</taxon>
        <taxon>Fungi</taxon>
        <taxon>Dikarya</taxon>
        <taxon>Basidiomycota</taxon>
        <taxon>Agaricomycotina</taxon>
        <taxon>Agaricomycetes</taxon>
        <taxon>Agaricomycetidae</taxon>
        <taxon>Agaricales</taxon>
        <taxon>Agaricineae</taxon>
        <taxon>Hydnangiaceae</taxon>
        <taxon>Laccaria</taxon>
    </lineage>
</organism>
<feature type="compositionally biased region" description="Low complexity" evidence="2">
    <location>
        <begin position="484"/>
        <end position="500"/>
    </location>
</feature>
<dbReference type="Proteomes" id="UP000054477">
    <property type="component" value="Unassembled WGS sequence"/>
</dbReference>
<feature type="compositionally biased region" description="Low complexity" evidence="2">
    <location>
        <begin position="456"/>
        <end position="467"/>
    </location>
</feature>
<feature type="compositionally biased region" description="Basic and acidic residues" evidence="2">
    <location>
        <begin position="810"/>
        <end position="823"/>
    </location>
</feature>
<dbReference type="STRING" id="1095629.A0A0C9YHF5"/>
<feature type="region of interest" description="Disordered" evidence="2">
    <location>
        <begin position="553"/>
        <end position="683"/>
    </location>
</feature>
<evidence type="ECO:0000256" key="2">
    <source>
        <dbReference type="SAM" id="MobiDB-lite"/>
    </source>
</evidence>
<dbReference type="HOGENOM" id="CLU_017133_0_0_1"/>
<feature type="region of interest" description="Disordered" evidence="2">
    <location>
        <begin position="81"/>
        <end position="124"/>
    </location>
</feature>
<evidence type="ECO:0000313" key="3">
    <source>
        <dbReference type="EMBL" id="KIK07433.1"/>
    </source>
</evidence>
<feature type="compositionally biased region" description="Polar residues" evidence="2">
    <location>
        <begin position="222"/>
        <end position="235"/>
    </location>
</feature>
<feature type="region of interest" description="Disordered" evidence="2">
    <location>
        <begin position="362"/>
        <end position="391"/>
    </location>
</feature>
<keyword evidence="4" id="KW-1185">Reference proteome</keyword>
<evidence type="ECO:0000313" key="4">
    <source>
        <dbReference type="Proteomes" id="UP000054477"/>
    </source>
</evidence>
<proteinExistence type="predicted"/>
<dbReference type="AlphaFoldDB" id="A0A0C9YHF5"/>
<gene>
    <name evidence="3" type="ORF">K443DRAFT_625343</name>
</gene>
<feature type="compositionally biased region" description="Polar residues" evidence="2">
    <location>
        <begin position="661"/>
        <end position="683"/>
    </location>
</feature>
<feature type="compositionally biased region" description="Low complexity" evidence="2">
    <location>
        <begin position="366"/>
        <end position="391"/>
    </location>
</feature>
<name>A0A0C9YHF5_9AGAR</name>
<feature type="coiled-coil region" evidence="1">
    <location>
        <begin position="771"/>
        <end position="798"/>
    </location>
</feature>
<reference evidence="4" key="2">
    <citation type="submission" date="2015-01" db="EMBL/GenBank/DDBJ databases">
        <title>Evolutionary Origins and Diversification of the Mycorrhizal Mutualists.</title>
        <authorList>
            <consortium name="DOE Joint Genome Institute"/>
            <consortium name="Mycorrhizal Genomics Consortium"/>
            <person name="Kohler A."/>
            <person name="Kuo A."/>
            <person name="Nagy L.G."/>
            <person name="Floudas D."/>
            <person name="Copeland A."/>
            <person name="Barry K.W."/>
            <person name="Cichocki N."/>
            <person name="Veneault-Fourrey C."/>
            <person name="LaButti K."/>
            <person name="Lindquist E.A."/>
            <person name="Lipzen A."/>
            <person name="Lundell T."/>
            <person name="Morin E."/>
            <person name="Murat C."/>
            <person name="Riley R."/>
            <person name="Ohm R."/>
            <person name="Sun H."/>
            <person name="Tunlid A."/>
            <person name="Henrissat B."/>
            <person name="Grigoriev I.V."/>
            <person name="Hibbett D.S."/>
            <person name="Martin F."/>
        </authorList>
    </citation>
    <scope>NUCLEOTIDE SEQUENCE [LARGE SCALE GENOMIC DNA]</scope>
    <source>
        <strain evidence="4">LaAM-08-1</strain>
    </source>
</reference>
<feature type="compositionally biased region" description="Acidic residues" evidence="2">
    <location>
        <begin position="140"/>
        <end position="151"/>
    </location>
</feature>
<feature type="compositionally biased region" description="Low complexity" evidence="2">
    <location>
        <begin position="174"/>
        <end position="186"/>
    </location>
</feature>